<proteinExistence type="predicted"/>
<evidence type="ECO:0000313" key="1">
    <source>
        <dbReference type="EMBL" id="JAE25273.1"/>
    </source>
</evidence>
<reference evidence="1" key="2">
    <citation type="journal article" date="2015" name="Data Brief">
        <title>Shoot transcriptome of the giant reed, Arundo donax.</title>
        <authorList>
            <person name="Barrero R.A."/>
            <person name="Guerrero F.D."/>
            <person name="Moolhuijzen P."/>
            <person name="Goolsby J.A."/>
            <person name="Tidwell J."/>
            <person name="Bellgard S.E."/>
            <person name="Bellgard M.I."/>
        </authorList>
    </citation>
    <scope>NUCLEOTIDE SEQUENCE</scope>
    <source>
        <tissue evidence="1">Shoot tissue taken approximately 20 cm above the soil surface</tissue>
    </source>
</reference>
<dbReference type="EMBL" id="GBRH01172623">
    <property type="protein sequence ID" value="JAE25273.1"/>
    <property type="molecule type" value="Transcribed_RNA"/>
</dbReference>
<dbReference type="AlphaFoldDB" id="A0A0A9GXE7"/>
<accession>A0A0A9GXE7</accession>
<reference evidence="1" key="1">
    <citation type="submission" date="2014-09" db="EMBL/GenBank/DDBJ databases">
        <authorList>
            <person name="Magalhaes I.L.F."/>
            <person name="Oliveira U."/>
            <person name="Santos F.R."/>
            <person name="Vidigal T.H.D.A."/>
            <person name="Brescovit A.D."/>
            <person name="Santos A.J."/>
        </authorList>
    </citation>
    <scope>NUCLEOTIDE SEQUENCE</scope>
    <source>
        <tissue evidence="1">Shoot tissue taken approximately 20 cm above the soil surface</tissue>
    </source>
</reference>
<organism evidence="1">
    <name type="scientific">Arundo donax</name>
    <name type="common">Giant reed</name>
    <name type="synonym">Donax arundinaceus</name>
    <dbReference type="NCBI Taxonomy" id="35708"/>
    <lineage>
        <taxon>Eukaryota</taxon>
        <taxon>Viridiplantae</taxon>
        <taxon>Streptophyta</taxon>
        <taxon>Embryophyta</taxon>
        <taxon>Tracheophyta</taxon>
        <taxon>Spermatophyta</taxon>
        <taxon>Magnoliopsida</taxon>
        <taxon>Liliopsida</taxon>
        <taxon>Poales</taxon>
        <taxon>Poaceae</taxon>
        <taxon>PACMAD clade</taxon>
        <taxon>Arundinoideae</taxon>
        <taxon>Arundineae</taxon>
        <taxon>Arundo</taxon>
    </lineage>
</organism>
<name>A0A0A9GXE7_ARUDO</name>
<protein>
    <submittedName>
        <fullName evidence="1">Uncharacterized protein</fullName>
    </submittedName>
</protein>
<sequence length="74" mass="8917">MVTIYATFPRGEDPALYIHLPSINQYAPFSRINIFTNPWLRQRWPQQNQASPGLLTFWCSLCHWEFFYHRLRSS</sequence>